<evidence type="ECO:0000256" key="5">
    <source>
        <dbReference type="ARBA" id="ARBA00023002"/>
    </source>
</evidence>
<dbReference type="GO" id="GO:0005758">
    <property type="term" value="C:mitochondrial intermembrane space"/>
    <property type="evidence" value="ECO:0007669"/>
    <property type="project" value="UniProtKB-SubCell"/>
</dbReference>
<dbReference type="InterPro" id="IPR039799">
    <property type="entry name" value="ALR/ERV"/>
</dbReference>
<keyword evidence="3 8" id="KW-0285">Flavoprotein</keyword>
<comment type="subcellular location">
    <subcellularLocation>
        <location evidence="2">Mitochondrion intermembrane space</location>
    </subcellularLocation>
</comment>
<evidence type="ECO:0000313" key="11">
    <source>
        <dbReference type="Proteomes" id="UP000008073"/>
    </source>
</evidence>
<dbReference type="InterPro" id="IPR017905">
    <property type="entry name" value="ERV/ALR_sulphydryl_oxidase"/>
</dbReference>
<accession>C7GK96</accession>
<dbReference type="EMBL" id="ACFL01000020">
    <property type="protein sequence ID" value="EEU08766.1"/>
    <property type="molecule type" value="Genomic_DNA"/>
</dbReference>
<comment type="caution">
    <text evidence="10">The sequence shown here is derived from an EMBL/GenBank/DDBJ whole genome shotgun (WGS) entry which is preliminary data.</text>
</comment>
<evidence type="ECO:0000256" key="1">
    <source>
        <dbReference type="ARBA" id="ARBA00001974"/>
    </source>
</evidence>
<dbReference type="InterPro" id="IPR036774">
    <property type="entry name" value="ERV/ALR_sulphydryl_oxid_sf"/>
</dbReference>
<comment type="cofactor">
    <cofactor evidence="1 8">
        <name>FAD</name>
        <dbReference type="ChEBI" id="CHEBI:57692"/>
    </cofactor>
</comment>
<sequence>MTDNPPQEGLSGRKIIYDEDGKPYCRSCNTLLDFQYVTGKISNGLKNLSSNGKLAGTGALTGEASELMPGSRTYRKVDPPDVEQLGRSSWTLLHSVAASYPAQPTDQQKGEMKQFLNIFSHIYPCNWCAKDFEKYIRENAPQVESREELGRWMCEAHNKVNKKLRKPKFDCNFWEKRWKDGWDE</sequence>
<dbReference type="GO" id="GO:0016971">
    <property type="term" value="F:flavin-dependent sulfhydryl oxidase activity"/>
    <property type="evidence" value="ECO:0007669"/>
    <property type="project" value="InterPro"/>
</dbReference>
<feature type="domain" description="ERV/ALR sulfhydryl oxidase" evidence="9">
    <location>
        <begin position="78"/>
        <end position="178"/>
    </location>
</feature>
<dbReference type="GO" id="GO:0050660">
    <property type="term" value="F:flavin adenine dinucleotide binding"/>
    <property type="evidence" value="ECO:0007669"/>
    <property type="project" value="TreeGrafter"/>
</dbReference>
<evidence type="ECO:0000259" key="9">
    <source>
        <dbReference type="PROSITE" id="PS51324"/>
    </source>
</evidence>
<evidence type="ECO:0000256" key="2">
    <source>
        <dbReference type="ARBA" id="ARBA00004569"/>
    </source>
</evidence>
<dbReference type="AlphaFoldDB" id="C7GK96"/>
<keyword evidence="7" id="KW-1015">Disulfide bond</keyword>
<dbReference type="Pfam" id="PF04777">
    <property type="entry name" value="Evr1_Alr"/>
    <property type="match status" value="1"/>
</dbReference>
<keyword evidence="6" id="KW-0496">Mitochondrion</keyword>
<name>C7GK96_YEAS2</name>
<dbReference type="SUPFAM" id="SSF69000">
    <property type="entry name" value="FAD-dependent thiol oxidase"/>
    <property type="match status" value="1"/>
</dbReference>
<gene>
    <name evidence="10" type="primary">ERV1</name>
    <name evidence="10" type="ORF">C1Q_00586</name>
</gene>
<proteinExistence type="predicted"/>
<evidence type="ECO:0000313" key="10">
    <source>
        <dbReference type="EMBL" id="EEU08766.1"/>
    </source>
</evidence>
<dbReference type="Proteomes" id="UP000008073">
    <property type="component" value="Unassembled WGS sequence"/>
</dbReference>
<dbReference type="PANTHER" id="PTHR12645:SF0">
    <property type="entry name" value="FAD-LINKED SULFHYDRYL OXIDASE ALR"/>
    <property type="match status" value="1"/>
</dbReference>
<evidence type="ECO:0000256" key="7">
    <source>
        <dbReference type="ARBA" id="ARBA00023157"/>
    </source>
</evidence>
<evidence type="ECO:0000256" key="8">
    <source>
        <dbReference type="RuleBase" id="RU371123"/>
    </source>
</evidence>
<evidence type="ECO:0000256" key="4">
    <source>
        <dbReference type="ARBA" id="ARBA00022827"/>
    </source>
</evidence>
<dbReference type="OrthoDB" id="17199at2759"/>
<organism evidence="10 11">
    <name type="scientific">Saccharomyces cerevisiae (strain JAY291)</name>
    <name type="common">Baker's yeast</name>
    <dbReference type="NCBI Taxonomy" id="574961"/>
    <lineage>
        <taxon>Eukaryota</taxon>
        <taxon>Fungi</taxon>
        <taxon>Dikarya</taxon>
        <taxon>Ascomycota</taxon>
        <taxon>Saccharomycotina</taxon>
        <taxon>Saccharomycetes</taxon>
        <taxon>Saccharomycetales</taxon>
        <taxon>Saccharomycetaceae</taxon>
        <taxon>Saccharomyces</taxon>
    </lineage>
</organism>
<dbReference type="Gene3D" id="4.10.320.60">
    <property type="match status" value="1"/>
</dbReference>
<comment type="catalytic activity">
    <reaction evidence="8">
        <text>2 R'C(R)SH + O2 = R'C(R)S-S(R)CR' + H2O2</text>
        <dbReference type="Rhea" id="RHEA:17357"/>
        <dbReference type="ChEBI" id="CHEBI:15379"/>
        <dbReference type="ChEBI" id="CHEBI:16240"/>
        <dbReference type="ChEBI" id="CHEBI:16520"/>
        <dbReference type="ChEBI" id="CHEBI:17412"/>
        <dbReference type="EC" id="1.8.3.2"/>
    </reaction>
</comment>
<dbReference type="EC" id="1.8.3.2" evidence="8"/>
<dbReference type="PANTHER" id="PTHR12645">
    <property type="entry name" value="ALR/ERV"/>
    <property type="match status" value="1"/>
</dbReference>
<dbReference type="PROSITE" id="PS51324">
    <property type="entry name" value="ERV_ALR"/>
    <property type="match status" value="1"/>
</dbReference>
<keyword evidence="4 8" id="KW-0274">FAD</keyword>
<dbReference type="SMR" id="C7GK96"/>
<dbReference type="FunFam" id="1.20.120.310:FF:000003">
    <property type="entry name" value="Sulfhydryl oxidase"/>
    <property type="match status" value="1"/>
</dbReference>
<reference evidence="10 11" key="1">
    <citation type="journal article" date="2009" name="Genome Res.">
        <title>Genome structure of a Saccharomyces cerevisiae strain widely used in bioethanol production.</title>
        <authorList>
            <person name="Argueso J.L."/>
            <person name="Carazzolle M.F."/>
            <person name="Mieczkowski P.A."/>
            <person name="Duarte F.M."/>
            <person name="Netto O.V."/>
            <person name="Missawa S.K."/>
            <person name="Galzerani F."/>
            <person name="Costa G.G."/>
            <person name="Vidal R.O."/>
            <person name="Noronha M.F."/>
            <person name="Dominska M."/>
            <person name="Andrietta M.G."/>
            <person name="Andrietta S.R."/>
            <person name="Cunha A.F."/>
            <person name="Gomes L.H."/>
            <person name="Tavares F.C."/>
            <person name="Alcarde A.R."/>
            <person name="Dietrich F.S."/>
            <person name="McCusker J.H."/>
            <person name="Petes T.D."/>
            <person name="Pereira G.A."/>
        </authorList>
    </citation>
    <scope>NUCLEOTIDE SEQUENCE [LARGE SCALE GENOMIC DNA]</scope>
    <source>
        <strain evidence="10 11">JAY291</strain>
    </source>
</reference>
<keyword evidence="5 8" id="KW-0560">Oxidoreductase</keyword>
<protein>
    <recommendedName>
        <fullName evidence="8">Sulfhydryl oxidase</fullName>
        <ecNumber evidence="8">1.8.3.2</ecNumber>
    </recommendedName>
</protein>
<evidence type="ECO:0000256" key="6">
    <source>
        <dbReference type="ARBA" id="ARBA00023128"/>
    </source>
</evidence>
<evidence type="ECO:0000256" key="3">
    <source>
        <dbReference type="ARBA" id="ARBA00022630"/>
    </source>
</evidence>
<dbReference type="Gene3D" id="1.20.120.310">
    <property type="entry name" value="ERV/ALR sulfhydryl oxidase domain"/>
    <property type="match status" value="1"/>
</dbReference>